<dbReference type="AlphaFoldDB" id="A3IZ65"/>
<dbReference type="InterPro" id="IPR001387">
    <property type="entry name" value="Cro/C1-type_HTH"/>
</dbReference>
<evidence type="ECO:0000313" key="3">
    <source>
        <dbReference type="Proteomes" id="UP000003781"/>
    </source>
</evidence>
<dbReference type="Pfam" id="PF13443">
    <property type="entry name" value="HTH_26"/>
    <property type="match status" value="1"/>
</dbReference>
<dbReference type="EMBL" id="AAXW01000095">
    <property type="protein sequence ID" value="EAZ88235.1"/>
    <property type="molecule type" value="Genomic_DNA"/>
</dbReference>
<dbReference type="OrthoDB" id="9805309at2"/>
<sequence>MTVKIQLKQLRTDRKLSQNKLAQLMEMSLQNIQRIEYGEAKSIPLDTLDKLCEILECEPGDLLVRIPGGDVDAPSSLTSQEIKNIQSDKITSSENDSSDVTRSHQLRIVSISKIPNSA</sequence>
<dbReference type="InterPro" id="IPR010982">
    <property type="entry name" value="Lambda_DNA-bd_dom_sf"/>
</dbReference>
<proteinExistence type="predicted"/>
<name>A3IZ65_9CHRO</name>
<reference evidence="2 3" key="1">
    <citation type="submission" date="2007-03" db="EMBL/GenBank/DDBJ databases">
        <authorList>
            <person name="Stal L."/>
            <person name="Ferriera S."/>
            <person name="Johnson J."/>
            <person name="Kravitz S."/>
            <person name="Beeson K."/>
            <person name="Sutton G."/>
            <person name="Rogers Y.-H."/>
            <person name="Friedman R."/>
            <person name="Frazier M."/>
            <person name="Venter J.C."/>
        </authorList>
    </citation>
    <scope>NUCLEOTIDE SEQUENCE [LARGE SCALE GENOMIC DNA]</scope>
    <source>
        <strain evidence="2 3">CCY0110</strain>
    </source>
</reference>
<comment type="caution">
    <text evidence="2">The sequence shown here is derived from an EMBL/GenBank/DDBJ whole genome shotgun (WGS) entry which is preliminary data.</text>
</comment>
<dbReference type="Proteomes" id="UP000003781">
    <property type="component" value="Unassembled WGS sequence"/>
</dbReference>
<accession>A3IZ65</accession>
<dbReference type="PANTHER" id="PTHR37301:SF1">
    <property type="entry name" value="DNA-BINDING PROTEIN"/>
    <property type="match status" value="1"/>
</dbReference>
<dbReference type="CDD" id="cd00093">
    <property type="entry name" value="HTH_XRE"/>
    <property type="match status" value="1"/>
</dbReference>
<feature type="domain" description="HTH cro/C1-type" evidence="1">
    <location>
        <begin position="7"/>
        <end position="62"/>
    </location>
</feature>
<dbReference type="RefSeq" id="WP_008278683.1">
    <property type="nucleotide sequence ID" value="NZ_AAXW01000095.1"/>
</dbReference>
<dbReference type="SUPFAM" id="SSF47413">
    <property type="entry name" value="lambda repressor-like DNA-binding domains"/>
    <property type="match status" value="1"/>
</dbReference>
<dbReference type="PROSITE" id="PS50943">
    <property type="entry name" value="HTH_CROC1"/>
    <property type="match status" value="1"/>
</dbReference>
<dbReference type="PANTHER" id="PTHR37301">
    <property type="entry name" value="DNA-BINDING PROTEIN-RELATED"/>
    <property type="match status" value="1"/>
</dbReference>
<dbReference type="GO" id="GO:0003677">
    <property type="term" value="F:DNA binding"/>
    <property type="evidence" value="ECO:0007669"/>
    <property type="project" value="InterPro"/>
</dbReference>
<protein>
    <submittedName>
        <fullName evidence="2">Transcriptional regulator</fullName>
    </submittedName>
</protein>
<dbReference type="Gene3D" id="1.10.260.40">
    <property type="entry name" value="lambda repressor-like DNA-binding domains"/>
    <property type="match status" value="1"/>
</dbReference>
<evidence type="ECO:0000313" key="2">
    <source>
        <dbReference type="EMBL" id="EAZ88235.1"/>
    </source>
</evidence>
<gene>
    <name evidence="2" type="ORF">CY0110_01265</name>
</gene>
<organism evidence="2 3">
    <name type="scientific">Crocosphaera chwakensis CCY0110</name>
    <dbReference type="NCBI Taxonomy" id="391612"/>
    <lineage>
        <taxon>Bacteria</taxon>
        <taxon>Bacillati</taxon>
        <taxon>Cyanobacteriota</taxon>
        <taxon>Cyanophyceae</taxon>
        <taxon>Oscillatoriophycideae</taxon>
        <taxon>Chroococcales</taxon>
        <taxon>Aphanothecaceae</taxon>
        <taxon>Crocosphaera</taxon>
        <taxon>Crocosphaera chwakensis</taxon>
    </lineage>
</organism>
<evidence type="ECO:0000259" key="1">
    <source>
        <dbReference type="PROSITE" id="PS50943"/>
    </source>
</evidence>
<dbReference type="eggNOG" id="COG3655">
    <property type="taxonomic scope" value="Bacteria"/>
</dbReference>
<keyword evidence="3" id="KW-1185">Reference proteome</keyword>
<dbReference type="SMART" id="SM00530">
    <property type="entry name" value="HTH_XRE"/>
    <property type="match status" value="1"/>
</dbReference>